<dbReference type="GO" id="GO:0046872">
    <property type="term" value="F:metal ion binding"/>
    <property type="evidence" value="ECO:0007669"/>
    <property type="project" value="UniProtKB-KW"/>
</dbReference>
<feature type="binding site" evidence="1">
    <location>
        <position position="106"/>
    </location>
    <ligand>
        <name>Zn(2+)</name>
        <dbReference type="ChEBI" id="CHEBI:29105"/>
    </ligand>
</feature>
<sequence length="146" mass="15971">MLFPQYLNARASARRLVKEAINYLVSVTPTSTGNLPAATDEVDARHGRSAPSDELVHWCHGASGAVYAYARAYVLWKDEVYLREAARCADVAWGGGLLKKGPGICHGVAGSGYTQLALYRITGEERYLDRARACAAFMDEETFLRG</sequence>
<dbReference type="GO" id="GO:0005886">
    <property type="term" value="C:plasma membrane"/>
    <property type="evidence" value="ECO:0007669"/>
    <property type="project" value="TreeGrafter"/>
</dbReference>
<accession>A0A5K3ELF5</accession>
<keyword evidence="1" id="KW-0479">Metal-binding</keyword>
<protein>
    <submittedName>
        <fullName evidence="2">LanC-like protein 3</fullName>
    </submittedName>
</protein>
<dbReference type="SUPFAM" id="SSF158745">
    <property type="entry name" value="LanC-like"/>
    <property type="match status" value="1"/>
</dbReference>
<dbReference type="GO" id="GO:0005975">
    <property type="term" value="P:carbohydrate metabolic process"/>
    <property type="evidence" value="ECO:0007669"/>
    <property type="project" value="InterPro"/>
</dbReference>
<name>A0A5K3ELF5_MESCO</name>
<dbReference type="InterPro" id="IPR007822">
    <property type="entry name" value="LANC-like"/>
</dbReference>
<dbReference type="InterPro" id="IPR012341">
    <property type="entry name" value="6hp_glycosidase-like_sf"/>
</dbReference>
<evidence type="ECO:0000256" key="1">
    <source>
        <dbReference type="PIRSR" id="PIRSR607822-1"/>
    </source>
</evidence>
<dbReference type="PANTHER" id="PTHR12736:SF7">
    <property type="entry name" value="LANC-LIKE PROTEIN 3"/>
    <property type="match status" value="1"/>
</dbReference>
<dbReference type="PRINTS" id="PR01950">
    <property type="entry name" value="LANCSUPER"/>
</dbReference>
<organism evidence="2">
    <name type="scientific">Mesocestoides corti</name>
    <name type="common">Flatworm</name>
    <dbReference type="NCBI Taxonomy" id="53468"/>
    <lineage>
        <taxon>Eukaryota</taxon>
        <taxon>Metazoa</taxon>
        <taxon>Spiralia</taxon>
        <taxon>Lophotrochozoa</taxon>
        <taxon>Platyhelminthes</taxon>
        <taxon>Cestoda</taxon>
        <taxon>Eucestoda</taxon>
        <taxon>Cyclophyllidea</taxon>
        <taxon>Mesocestoididae</taxon>
        <taxon>Mesocestoides</taxon>
    </lineage>
</organism>
<evidence type="ECO:0000313" key="2">
    <source>
        <dbReference type="WBParaSite" id="MCU_001427-RA"/>
    </source>
</evidence>
<dbReference type="PANTHER" id="PTHR12736">
    <property type="entry name" value="LANC-LIKE PROTEIN"/>
    <property type="match status" value="1"/>
</dbReference>
<proteinExistence type="predicted"/>
<feature type="binding site" evidence="1">
    <location>
        <position position="105"/>
    </location>
    <ligand>
        <name>Zn(2+)</name>
        <dbReference type="ChEBI" id="CHEBI:29105"/>
    </ligand>
</feature>
<keyword evidence="1" id="KW-0862">Zinc</keyword>
<reference evidence="2" key="1">
    <citation type="submission" date="2019-11" db="UniProtKB">
        <authorList>
            <consortium name="WormBaseParasite"/>
        </authorList>
    </citation>
    <scope>IDENTIFICATION</scope>
</reference>
<dbReference type="WBParaSite" id="MCU_001427-RA">
    <property type="protein sequence ID" value="MCU_001427-RA"/>
    <property type="gene ID" value="MCU_001427"/>
</dbReference>
<dbReference type="Pfam" id="PF05147">
    <property type="entry name" value="LANC_like"/>
    <property type="match status" value="1"/>
</dbReference>
<dbReference type="GO" id="GO:0031179">
    <property type="term" value="P:peptide modification"/>
    <property type="evidence" value="ECO:0007669"/>
    <property type="project" value="InterPro"/>
</dbReference>
<dbReference type="Gene3D" id="1.50.10.10">
    <property type="match status" value="1"/>
</dbReference>
<feature type="binding site" evidence="1">
    <location>
        <position position="59"/>
    </location>
    <ligand>
        <name>Zn(2+)</name>
        <dbReference type="ChEBI" id="CHEBI:29105"/>
    </ligand>
</feature>
<dbReference type="AlphaFoldDB" id="A0A5K3ELF5"/>